<dbReference type="Gene3D" id="3.30.1870.10">
    <property type="entry name" value="EreA-like, domain 2"/>
    <property type="match status" value="1"/>
</dbReference>
<dbReference type="EMBL" id="FOHE01000009">
    <property type="protein sequence ID" value="SET33354.1"/>
    <property type="molecule type" value="Genomic_DNA"/>
</dbReference>
<dbReference type="PANTHER" id="PTHR31299">
    <property type="entry name" value="ESTERASE, PUTATIVE (AFU_ORTHOLOGUE AFUA_1G05850)-RELATED"/>
    <property type="match status" value="1"/>
</dbReference>
<sequence>MDIIVIYILQMQSMLSRKGSVCYMDGFSKEIKENSRDLDQNFHYLQPLLENKRFVFLGESSHCVKEYSETKVNLIKYLHKQLDFRVLAFESEMGDCFAGDHLSPNLDASQFMTGSIGRAWHNEYNYELFHYLKSMKSSYPLHFVGVDVQQSEGKHFSSFLMDYLDIHLQERYLQWECKVNELLNEENMRKRRKRRPESKEVEREGMELLSLIKKQVFPDVKIEKVIIQTIENRLDYFKATMEMGFSKLFEYRDEQMAKNLEFLSQEIFPNDKFIIWAHNLHIKKKTSAHRFSAYQSFVESLPDSMKQDSFVVGFYAKDGEMGDYNGQPYPIRKSNKKHLESILSHSPYDNCFIPCEGLDWGRKKWKAFEGGGMKTSFIPSEQYNGIFFYKKVHPALIKTDRN</sequence>
<evidence type="ECO:0000313" key="1">
    <source>
        <dbReference type="EMBL" id="SET33354.1"/>
    </source>
</evidence>
<proteinExistence type="predicted"/>
<reference evidence="1 2" key="1">
    <citation type="submission" date="2016-10" db="EMBL/GenBank/DDBJ databases">
        <authorList>
            <person name="de Groot N.N."/>
        </authorList>
    </citation>
    <scope>NUCLEOTIDE SEQUENCE [LARGE SCALE GENOMIC DNA]</scope>
    <source>
        <strain evidence="1 2">IBRC-M 10780</strain>
    </source>
</reference>
<accession>A0A1I0DLH2</accession>
<evidence type="ECO:0000313" key="2">
    <source>
        <dbReference type="Proteomes" id="UP000198618"/>
    </source>
</evidence>
<name>A0A1I0DLH2_9BACI</name>
<dbReference type="InterPro" id="IPR007815">
    <property type="entry name" value="Emycin_Estase"/>
</dbReference>
<organism evidence="1 2">
    <name type="scientific">Oceanobacillus limi</name>
    <dbReference type="NCBI Taxonomy" id="930131"/>
    <lineage>
        <taxon>Bacteria</taxon>
        <taxon>Bacillati</taxon>
        <taxon>Bacillota</taxon>
        <taxon>Bacilli</taxon>
        <taxon>Bacillales</taxon>
        <taxon>Bacillaceae</taxon>
        <taxon>Oceanobacillus</taxon>
    </lineage>
</organism>
<dbReference type="GO" id="GO:0046677">
    <property type="term" value="P:response to antibiotic"/>
    <property type="evidence" value="ECO:0007669"/>
    <property type="project" value="InterPro"/>
</dbReference>
<dbReference type="STRING" id="930131.SAMN05216389_10925"/>
<dbReference type="AlphaFoldDB" id="A0A1I0DLH2"/>
<dbReference type="Proteomes" id="UP000198618">
    <property type="component" value="Unassembled WGS sequence"/>
</dbReference>
<dbReference type="PANTHER" id="PTHR31299:SF0">
    <property type="entry name" value="ESTERASE, PUTATIVE (AFU_ORTHOLOGUE AFUA_1G05850)-RELATED"/>
    <property type="match status" value="1"/>
</dbReference>
<dbReference type="InterPro" id="IPR052036">
    <property type="entry name" value="Hydrolase/PRTase-associated"/>
</dbReference>
<dbReference type="Gene3D" id="3.40.1660.10">
    <property type="entry name" value="EreA-like (biosynthetic domain)"/>
    <property type="match status" value="1"/>
</dbReference>
<dbReference type="CDD" id="cd14728">
    <property type="entry name" value="Ere-like"/>
    <property type="match status" value="1"/>
</dbReference>
<dbReference type="Gene3D" id="1.20.1440.30">
    <property type="entry name" value="Biosynthetic Protein domain"/>
    <property type="match status" value="1"/>
</dbReference>
<protein>
    <submittedName>
        <fullName evidence="1">Erythromycin esterase</fullName>
    </submittedName>
</protein>
<dbReference type="SUPFAM" id="SSF159501">
    <property type="entry name" value="EreA/ChaN-like"/>
    <property type="match status" value="1"/>
</dbReference>
<keyword evidence="2" id="KW-1185">Reference proteome</keyword>
<gene>
    <name evidence="1" type="ORF">SAMN05216389_10925</name>
</gene>
<dbReference type="Pfam" id="PF05139">
    <property type="entry name" value="Erythro_esteras"/>
    <property type="match status" value="1"/>
</dbReference>